<dbReference type="EMBL" id="BMNQ01000001">
    <property type="protein sequence ID" value="GGJ82163.1"/>
    <property type="molecule type" value="Genomic_DNA"/>
</dbReference>
<evidence type="ECO:0000313" key="2">
    <source>
        <dbReference type="Proteomes" id="UP000658382"/>
    </source>
</evidence>
<reference evidence="1" key="1">
    <citation type="journal article" date="2014" name="Int. J. Syst. Evol. Microbiol.">
        <title>Complete genome sequence of Corynebacterium casei LMG S-19264T (=DSM 44701T), isolated from a smear-ripened cheese.</title>
        <authorList>
            <consortium name="US DOE Joint Genome Institute (JGI-PGF)"/>
            <person name="Walter F."/>
            <person name="Albersmeier A."/>
            <person name="Kalinowski J."/>
            <person name="Ruckert C."/>
        </authorList>
    </citation>
    <scope>NUCLEOTIDE SEQUENCE</scope>
    <source>
        <strain evidence="1">JCM 12580</strain>
    </source>
</reference>
<protein>
    <submittedName>
        <fullName evidence="1">Uncharacterized protein</fullName>
    </submittedName>
</protein>
<keyword evidence="2" id="KW-1185">Reference proteome</keyword>
<sequence>MILDIEEFLQNEFVEQTYTEEFGTYKGLSRIVIKKFRVYYEKNQDNIIVLGILDSRKKHDFITGNAGITGFLKLLTRYICIYVTRGECCFVGNCRLSRYTFRKRRLVYYFLVNNKFSFSNDSPVTDYWTKKILYCRIGPFY</sequence>
<proteinExistence type="predicted"/>
<dbReference type="Proteomes" id="UP000658382">
    <property type="component" value="Unassembled WGS sequence"/>
</dbReference>
<comment type="caution">
    <text evidence="1">The sequence shown here is derived from an EMBL/GenBank/DDBJ whole genome shotgun (WGS) entry which is preliminary data.</text>
</comment>
<accession>A0A917PKD3</accession>
<name>A0A917PKD3_9BACI</name>
<reference evidence="1" key="2">
    <citation type="submission" date="2020-09" db="EMBL/GenBank/DDBJ databases">
        <authorList>
            <person name="Sun Q."/>
            <person name="Ohkuma M."/>
        </authorList>
    </citation>
    <scope>NUCLEOTIDE SEQUENCE</scope>
    <source>
        <strain evidence="1">JCM 12580</strain>
    </source>
</reference>
<gene>
    <name evidence="1" type="ORF">GCM10007063_00760</name>
</gene>
<organism evidence="1 2">
    <name type="scientific">Lentibacillus kapialis</name>
    <dbReference type="NCBI Taxonomy" id="340214"/>
    <lineage>
        <taxon>Bacteria</taxon>
        <taxon>Bacillati</taxon>
        <taxon>Bacillota</taxon>
        <taxon>Bacilli</taxon>
        <taxon>Bacillales</taxon>
        <taxon>Bacillaceae</taxon>
        <taxon>Lentibacillus</taxon>
    </lineage>
</organism>
<dbReference type="AlphaFoldDB" id="A0A917PKD3"/>
<evidence type="ECO:0000313" key="1">
    <source>
        <dbReference type="EMBL" id="GGJ82163.1"/>
    </source>
</evidence>